<dbReference type="Gene3D" id="3.60.40.10">
    <property type="entry name" value="PPM-type phosphatase domain"/>
    <property type="match status" value="1"/>
</dbReference>
<name>A0A1P8JYX0_9BURK</name>
<accession>A0A1P8JYX0</accession>
<dbReference type="InterPro" id="IPR036890">
    <property type="entry name" value="HATPase_C_sf"/>
</dbReference>
<sequence>MHAALGKPVCFRLQSSLDLRVAVLEVPRLPCLARFNKVDQTLVATVVAELGSNILKYAGAGQLRVQGVHDGLRSGVELVAEDHGPGIADIPKAMQEHYSSSGSLGMGLSGVQRMVSELDVVSTPGRGTRIVARKWDPSYPRTADRASIAGVPALGESTSNQLRLEIGTANRPCYPEHVSGDSTLVLPVAGGMLLACIDASGHGKAAHLLAQRLTEGVRAAASPDLARLLRTLHTLAVGSIGAAVSLAFVDTAGAELRFAGIGNIRIRCLGQTPWTGIARDGVLGERFPSPDVQRFELHAEDLVLMYSDGVRQSLSSQAMARLHLSSAQQIADNLLRQAGRSTDDASCIVVKCRR</sequence>
<dbReference type="Pfam" id="PF02518">
    <property type="entry name" value="HATPase_c"/>
    <property type="match status" value="1"/>
</dbReference>
<dbReference type="Proteomes" id="UP000186609">
    <property type="component" value="Chromosome"/>
</dbReference>
<keyword evidence="4" id="KW-1185">Reference proteome</keyword>
<evidence type="ECO:0000259" key="2">
    <source>
        <dbReference type="SMART" id="SM00387"/>
    </source>
</evidence>
<feature type="domain" description="PPM-type phosphatase" evidence="1">
    <location>
        <begin position="163"/>
        <end position="352"/>
    </location>
</feature>
<dbReference type="InterPro" id="IPR003594">
    <property type="entry name" value="HATPase_dom"/>
</dbReference>
<evidence type="ECO:0000313" key="4">
    <source>
        <dbReference type="Proteomes" id="UP000186609"/>
    </source>
</evidence>
<dbReference type="EMBL" id="CP019236">
    <property type="protein sequence ID" value="APW38947.1"/>
    <property type="molecule type" value="Genomic_DNA"/>
</dbReference>
<dbReference type="SMART" id="SM00387">
    <property type="entry name" value="HATPase_c"/>
    <property type="match status" value="1"/>
</dbReference>
<evidence type="ECO:0000259" key="1">
    <source>
        <dbReference type="SMART" id="SM00331"/>
    </source>
</evidence>
<feature type="domain" description="Histidine kinase/HSP90-like ATPase" evidence="2">
    <location>
        <begin position="38"/>
        <end position="138"/>
    </location>
</feature>
<dbReference type="AlphaFoldDB" id="A0A1P8JYX0"/>
<dbReference type="Pfam" id="PF07228">
    <property type="entry name" value="SpoIIE"/>
    <property type="match status" value="1"/>
</dbReference>
<organism evidence="3 4">
    <name type="scientific">Rhodoferax koreensis</name>
    <dbReference type="NCBI Taxonomy" id="1842727"/>
    <lineage>
        <taxon>Bacteria</taxon>
        <taxon>Pseudomonadati</taxon>
        <taxon>Pseudomonadota</taxon>
        <taxon>Betaproteobacteria</taxon>
        <taxon>Burkholderiales</taxon>
        <taxon>Comamonadaceae</taxon>
        <taxon>Rhodoferax</taxon>
    </lineage>
</organism>
<evidence type="ECO:0008006" key="5">
    <source>
        <dbReference type="Google" id="ProtNLM"/>
    </source>
</evidence>
<dbReference type="OrthoDB" id="479131at2"/>
<dbReference type="InterPro" id="IPR036457">
    <property type="entry name" value="PPM-type-like_dom_sf"/>
</dbReference>
<dbReference type="STRING" id="1842727.RD110_18500"/>
<protein>
    <recommendedName>
        <fullName evidence="5">PPM-type phosphatase domain-containing protein</fullName>
    </recommendedName>
</protein>
<reference evidence="3 4" key="1">
    <citation type="submission" date="2017-01" db="EMBL/GenBank/DDBJ databases">
        <authorList>
            <person name="Mah S.A."/>
            <person name="Swanson W.J."/>
            <person name="Moy G.W."/>
            <person name="Vacquier V.D."/>
        </authorList>
    </citation>
    <scope>NUCLEOTIDE SEQUENCE [LARGE SCALE GENOMIC DNA]</scope>
    <source>
        <strain evidence="3 4">DCY110</strain>
    </source>
</reference>
<proteinExistence type="predicted"/>
<dbReference type="SMART" id="SM00331">
    <property type="entry name" value="PP2C_SIG"/>
    <property type="match status" value="1"/>
</dbReference>
<dbReference type="SUPFAM" id="SSF81606">
    <property type="entry name" value="PP2C-like"/>
    <property type="match status" value="1"/>
</dbReference>
<dbReference type="InterPro" id="IPR001932">
    <property type="entry name" value="PPM-type_phosphatase-like_dom"/>
</dbReference>
<dbReference type="KEGG" id="rhy:RD110_18500"/>
<dbReference type="PANTHER" id="PTHR35801:SF1">
    <property type="entry name" value="PHOSPHOSERINE PHOSPHATASE RSBX"/>
    <property type="match status" value="1"/>
</dbReference>
<dbReference type="CDD" id="cd16934">
    <property type="entry name" value="HATPase_RsbT-like"/>
    <property type="match status" value="1"/>
</dbReference>
<dbReference type="Gene3D" id="3.30.565.10">
    <property type="entry name" value="Histidine kinase-like ATPase, C-terminal domain"/>
    <property type="match status" value="1"/>
</dbReference>
<dbReference type="PANTHER" id="PTHR35801">
    <property type="entry name" value="PHOSPHOSERINE PHOSPHATASE RSBX"/>
    <property type="match status" value="1"/>
</dbReference>
<dbReference type="SUPFAM" id="SSF55874">
    <property type="entry name" value="ATPase domain of HSP90 chaperone/DNA topoisomerase II/histidine kinase"/>
    <property type="match status" value="1"/>
</dbReference>
<dbReference type="InterPro" id="IPR039248">
    <property type="entry name" value="Ptase_RsbX"/>
</dbReference>
<dbReference type="RefSeq" id="WP_076200955.1">
    <property type="nucleotide sequence ID" value="NZ_CP019236.1"/>
</dbReference>
<evidence type="ECO:0000313" key="3">
    <source>
        <dbReference type="EMBL" id="APW38947.1"/>
    </source>
</evidence>
<gene>
    <name evidence="3" type="ORF">RD110_18500</name>
</gene>